<dbReference type="GO" id="GO:0036222">
    <property type="term" value="F:XTP diphosphatase activity"/>
    <property type="evidence" value="ECO:0007669"/>
    <property type="project" value="UniProtKB-UniRule"/>
</dbReference>
<dbReference type="Pfam" id="PF01725">
    <property type="entry name" value="Ham1p_like"/>
    <property type="match status" value="1"/>
</dbReference>
<reference evidence="12 13" key="1">
    <citation type="journal article" date="2013" name="Genome Announc.">
        <title>Complete Genome Sequence of the Thermophilic and Facultatively Chemolithoautotrophic Sulfate Reducer Archaeoglobus sulfaticallidus Strain PM70-1T.</title>
        <authorList>
            <person name="Stokke R."/>
            <person name="Hocking W.P."/>
            <person name="Steinsbu B.O."/>
            <person name="Steen I.H."/>
        </authorList>
    </citation>
    <scope>NUCLEOTIDE SEQUENCE [LARGE SCALE GENOMIC DNA]</scope>
    <source>
        <strain evidence="12">PM70-1</strain>
    </source>
</reference>
<dbReference type="SUPFAM" id="SSF52972">
    <property type="entry name" value="ITPase-like"/>
    <property type="match status" value="1"/>
</dbReference>
<keyword evidence="6 10" id="KW-0460">Magnesium</keyword>
<name>N0BDL9_9EURY</name>
<accession>N0BDL9</accession>
<dbReference type="KEGG" id="ast:Asulf_01092"/>
<evidence type="ECO:0000256" key="2">
    <source>
        <dbReference type="ARBA" id="ARBA00011738"/>
    </source>
</evidence>
<dbReference type="InterPro" id="IPR029001">
    <property type="entry name" value="ITPase-like_fam"/>
</dbReference>
<dbReference type="PANTHER" id="PTHR11067">
    <property type="entry name" value="INOSINE TRIPHOSPHATE PYROPHOSPHATASE/HAM1 PROTEIN"/>
    <property type="match status" value="1"/>
</dbReference>
<evidence type="ECO:0000256" key="6">
    <source>
        <dbReference type="ARBA" id="ARBA00022842"/>
    </source>
</evidence>
<gene>
    <name evidence="12" type="ORF">Asulf_01092</name>
</gene>
<dbReference type="FunFam" id="3.90.950.10:FF:000001">
    <property type="entry name" value="dITP/XTP pyrophosphatase"/>
    <property type="match status" value="1"/>
</dbReference>
<keyword evidence="7 10" id="KW-0546">Nucleotide metabolism</keyword>
<feature type="binding site" evidence="10">
    <location>
        <position position="34"/>
    </location>
    <ligand>
        <name>Mg(2+)</name>
        <dbReference type="ChEBI" id="CHEBI:18420"/>
    </ligand>
</feature>
<comment type="cofactor">
    <cofactor evidence="10">
        <name>Mg(2+)</name>
        <dbReference type="ChEBI" id="CHEBI:18420"/>
    </cofactor>
    <text evidence="10">Binds 1 Mg(2+) ion per subunit.</text>
</comment>
<proteinExistence type="inferred from homology"/>
<dbReference type="GO" id="GO:0000166">
    <property type="term" value="F:nucleotide binding"/>
    <property type="evidence" value="ECO:0007669"/>
    <property type="project" value="UniProtKB-KW"/>
</dbReference>
<keyword evidence="4 10" id="KW-0547">Nucleotide-binding</keyword>
<keyword evidence="3 10" id="KW-0479">Metal-binding</keyword>
<evidence type="ECO:0000256" key="8">
    <source>
        <dbReference type="ARBA" id="ARBA00051875"/>
    </source>
</evidence>
<dbReference type="GO" id="GO:0009146">
    <property type="term" value="P:purine nucleoside triphosphate catabolic process"/>
    <property type="evidence" value="ECO:0007669"/>
    <property type="project" value="UniProtKB-UniRule"/>
</dbReference>
<dbReference type="STRING" id="387631.Asulf_01092"/>
<comment type="catalytic activity">
    <reaction evidence="10">
        <text>ITP + H2O = IMP + diphosphate + H(+)</text>
        <dbReference type="Rhea" id="RHEA:29399"/>
        <dbReference type="ChEBI" id="CHEBI:15377"/>
        <dbReference type="ChEBI" id="CHEBI:15378"/>
        <dbReference type="ChEBI" id="CHEBI:33019"/>
        <dbReference type="ChEBI" id="CHEBI:58053"/>
        <dbReference type="ChEBI" id="CHEBI:61402"/>
        <dbReference type="EC" id="3.6.1.66"/>
    </reaction>
</comment>
<dbReference type="Gene3D" id="3.90.950.10">
    <property type="match status" value="1"/>
</dbReference>
<dbReference type="AlphaFoldDB" id="N0BDL9"/>
<comment type="similarity">
    <text evidence="1 10 11">Belongs to the HAM1 NTPase family.</text>
</comment>
<dbReference type="RefSeq" id="WP_015590691.1">
    <property type="nucleotide sequence ID" value="NC_021169.1"/>
</dbReference>
<sequence>MLFITSNKGKFDEAYEIGKKYGFEIEWRKEKYEEFQGDSLEEIAYKSALALVNKIKEPFFIEDSGLFINALNGFPGPYSSYVFKTIGNDGILRLMEGVENRKAKFIAVIAYFDGSRVRIFNGEVEGEISREKRGDKGFGYDPVFLYGDKTFAELGEEKNEVSHRRRALERFFESIMADG</sequence>
<dbReference type="EC" id="3.6.1.66" evidence="10"/>
<dbReference type="NCBIfam" id="TIGR00042">
    <property type="entry name" value="RdgB/HAM1 family non-canonical purine NTP pyrophosphatase"/>
    <property type="match status" value="1"/>
</dbReference>
<dbReference type="InterPro" id="IPR002637">
    <property type="entry name" value="RdgB/HAM1"/>
</dbReference>
<organism evidence="12 13">
    <name type="scientific">Archaeoglobus sulfaticallidus PM70-1</name>
    <dbReference type="NCBI Taxonomy" id="387631"/>
    <lineage>
        <taxon>Archaea</taxon>
        <taxon>Methanobacteriati</taxon>
        <taxon>Methanobacteriota</taxon>
        <taxon>Archaeoglobi</taxon>
        <taxon>Archaeoglobales</taxon>
        <taxon>Archaeoglobaceae</taxon>
        <taxon>Archaeoglobus</taxon>
    </lineage>
</organism>
<feature type="binding site" evidence="10">
    <location>
        <position position="158"/>
    </location>
    <ligand>
        <name>substrate</name>
    </ligand>
</feature>
<keyword evidence="5 10" id="KW-0378">Hydrolase</keyword>
<evidence type="ECO:0000256" key="5">
    <source>
        <dbReference type="ARBA" id="ARBA00022801"/>
    </source>
</evidence>
<dbReference type="eggNOG" id="arCOG04184">
    <property type="taxonomic scope" value="Archaea"/>
</dbReference>
<evidence type="ECO:0000256" key="7">
    <source>
        <dbReference type="ARBA" id="ARBA00023080"/>
    </source>
</evidence>
<feature type="binding site" evidence="10">
    <location>
        <position position="64"/>
    </location>
    <ligand>
        <name>substrate</name>
    </ligand>
</feature>
<evidence type="ECO:0000256" key="10">
    <source>
        <dbReference type="HAMAP-Rule" id="MF_01405"/>
    </source>
</evidence>
<comment type="function">
    <text evidence="10">Pyrophosphatase that catalyzes the hydrolysis of nucleoside triphosphates to their monophosphate derivatives, with a high preference for the non-canonical purine nucleotides XTP (xanthosine triphosphate), dITP (deoxyinosine triphosphate) and ITP. Seems to function as a house-cleaning enzyme that removes non-canonical purine nucleotides from the nucleotide pool, thus preventing their incorporation into DNA/RNA and avoiding chromosomal lesions.</text>
</comment>
<comment type="catalytic activity">
    <reaction evidence="8 10">
        <text>dITP + H2O = dIMP + diphosphate + H(+)</text>
        <dbReference type="Rhea" id="RHEA:28342"/>
        <dbReference type="ChEBI" id="CHEBI:15377"/>
        <dbReference type="ChEBI" id="CHEBI:15378"/>
        <dbReference type="ChEBI" id="CHEBI:33019"/>
        <dbReference type="ChEBI" id="CHEBI:61194"/>
        <dbReference type="ChEBI" id="CHEBI:61382"/>
        <dbReference type="EC" id="3.6.1.66"/>
    </reaction>
</comment>
<comment type="catalytic activity">
    <reaction evidence="9 10">
        <text>XTP + H2O = XMP + diphosphate + H(+)</text>
        <dbReference type="Rhea" id="RHEA:28610"/>
        <dbReference type="ChEBI" id="CHEBI:15377"/>
        <dbReference type="ChEBI" id="CHEBI:15378"/>
        <dbReference type="ChEBI" id="CHEBI:33019"/>
        <dbReference type="ChEBI" id="CHEBI:57464"/>
        <dbReference type="ChEBI" id="CHEBI:61314"/>
        <dbReference type="EC" id="3.6.1.66"/>
    </reaction>
</comment>
<evidence type="ECO:0000313" key="13">
    <source>
        <dbReference type="Proteomes" id="UP000013307"/>
    </source>
</evidence>
<evidence type="ECO:0000256" key="9">
    <source>
        <dbReference type="ARBA" id="ARBA00052017"/>
    </source>
</evidence>
<feature type="binding site" evidence="10">
    <location>
        <begin position="5"/>
        <end position="10"/>
    </location>
    <ligand>
        <name>substrate</name>
    </ligand>
</feature>
<dbReference type="GO" id="GO:0036220">
    <property type="term" value="F:ITP diphosphatase activity"/>
    <property type="evidence" value="ECO:0007669"/>
    <property type="project" value="UniProtKB-UniRule"/>
</dbReference>
<keyword evidence="13" id="KW-1185">Reference proteome</keyword>
<evidence type="ECO:0000256" key="11">
    <source>
        <dbReference type="RuleBase" id="RU003781"/>
    </source>
</evidence>
<evidence type="ECO:0000256" key="4">
    <source>
        <dbReference type="ARBA" id="ARBA00022741"/>
    </source>
</evidence>
<dbReference type="InterPro" id="IPR020922">
    <property type="entry name" value="dITP/XTP_pyrophosphatase"/>
</dbReference>
<protein>
    <recommendedName>
        <fullName evidence="10">dITP/XTP pyrophosphatase</fullName>
        <ecNumber evidence="10">3.6.1.66</ecNumber>
    </recommendedName>
    <alternativeName>
        <fullName evidence="10">Non-canonical purine NTP pyrophosphatase</fullName>
    </alternativeName>
    <alternativeName>
        <fullName evidence="10">Non-standard purine NTP pyrophosphatase</fullName>
    </alternativeName>
    <alternativeName>
        <fullName evidence="10">Nucleoside-triphosphate diphosphatase</fullName>
    </alternativeName>
    <alternativeName>
        <fullName evidence="10">Nucleoside-triphosphate pyrophosphatase</fullName>
        <shortName evidence="10">NTPase</shortName>
    </alternativeName>
</protein>
<evidence type="ECO:0000256" key="3">
    <source>
        <dbReference type="ARBA" id="ARBA00022723"/>
    </source>
</evidence>
<dbReference type="GO" id="GO:0035870">
    <property type="term" value="F:dITP diphosphatase activity"/>
    <property type="evidence" value="ECO:0007669"/>
    <property type="project" value="UniProtKB-UniRule"/>
</dbReference>
<feature type="binding site" evidence="10">
    <location>
        <begin position="138"/>
        <end position="141"/>
    </location>
    <ligand>
        <name>substrate</name>
    </ligand>
</feature>
<feature type="binding site" evidence="10">
    <location>
        <begin position="163"/>
        <end position="164"/>
    </location>
    <ligand>
        <name>substrate</name>
    </ligand>
</feature>
<dbReference type="EMBL" id="CP005290">
    <property type="protein sequence ID" value="AGK61093.1"/>
    <property type="molecule type" value="Genomic_DNA"/>
</dbReference>
<dbReference type="OrthoDB" id="372108at2157"/>
<evidence type="ECO:0000256" key="1">
    <source>
        <dbReference type="ARBA" id="ARBA00008023"/>
    </source>
</evidence>
<dbReference type="GO" id="GO:0046872">
    <property type="term" value="F:metal ion binding"/>
    <property type="evidence" value="ECO:0007669"/>
    <property type="project" value="UniProtKB-KW"/>
</dbReference>
<dbReference type="GeneID" id="15392733"/>
<dbReference type="GO" id="GO:0005737">
    <property type="term" value="C:cytoplasm"/>
    <property type="evidence" value="ECO:0007669"/>
    <property type="project" value="TreeGrafter"/>
</dbReference>
<dbReference type="HOGENOM" id="CLU_082080_1_0_2"/>
<dbReference type="Proteomes" id="UP000013307">
    <property type="component" value="Chromosome"/>
</dbReference>
<dbReference type="CDD" id="cd00515">
    <property type="entry name" value="HAM1"/>
    <property type="match status" value="1"/>
</dbReference>
<comment type="subunit">
    <text evidence="2 10">Homodimer.</text>
</comment>
<dbReference type="PANTHER" id="PTHR11067:SF9">
    <property type="entry name" value="INOSINE TRIPHOSPHATE PYROPHOSPHATASE"/>
    <property type="match status" value="1"/>
</dbReference>
<dbReference type="GO" id="GO:0017111">
    <property type="term" value="F:ribonucleoside triphosphate phosphatase activity"/>
    <property type="evidence" value="ECO:0007669"/>
    <property type="project" value="InterPro"/>
</dbReference>
<evidence type="ECO:0000313" key="12">
    <source>
        <dbReference type="EMBL" id="AGK61093.1"/>
    </source>
</evidence>
<dbReference type="NCBIfam" id="NF011396">
    <property type="entry name" value="PRK14821.1"/>
    <property type="match status" value="1"/>
</dbReference>
<dbReference type="GO" id="GO:0009117">
    <property type="term" value="P:nucleotide metabolic process"/>
    <property type="evidence" value="ECO:0007669"/>
    <property type="project" value="UniProtKB-KW"/>
</dbReference>
<dbReference type="HAMAP" id="MF_01405">
    <property type="entry name" value="Non_canon_purine_NTPase"/>
    <property type="match status" value="1"/>
</dbReference>
<feature type="binding site" evidence="10">
    <location>
        <position position="63"/>
    </location>
    <ligand>
        <name>Mg(2+)</name>
        <dbReference type="ChEBI" id="CHEBI:18420"/>
    </ligand>
</feature>
<feature type="active site" description="Proton acceptor" evidence="10">
    <location>
        <position position="63"/>
    </location>
</feature>